<keyword evidence="1" id="KW-0175">Coiled coil</keyword>
<dbReference type="AlphaFoldDB" id="A0A409WAH1"/>
<organism evidence="2 3">
    <name type="scientific">Panaeolus cyanescens</name>
    <dbReference type="NCBI Taxonomy" id="181874"/>
    <lineage>
        <taxon>Eukaryota</taxon>
        <taxon>Fungi</taxon>
        <taxon>Dikarya</taxon>
        <taxon>Basidiomycota</taxon>
        <taxon>Agaricomycotina</taxon>
        <taxon>Agaricomycetes</taxon>
        <taxon>Agaricomycetidae</taxon>
        <taxon>Agaricales</taxon>
        <taxon>Agaricineae</taxon>
        <taxon>Galeropsidaceae</taxon>
        <taxon>Panaeolus</taxon>
    </lineage>
</organism>
<protein>
    <recommendedName>
        <fullName evidence="4">G domain-containing protein</fullName>
    </recommendedName>
</protein>
<reference evidence="2 3" key="1">
    <citation type="journal article" date="2018" name="Evol. Lett.">
        <title>Horizontal gene cluster transfer increased hallucinogenic mushroom diversity.</title>
        <authorList>
            <person name="Reynolds H.T."/>
            <person name="Vijayakumar V."/>
            <person name="Gluck-Thaler E."/>
            <person name="Korotkin H.B."/>
            <person name="Matheny P.B."/>
            <person name="Slot J.C."/>
        </authorList>
    </citation>
    <scope>NUCLEOTIDE SEQUENCE [LARGE SCALE GENOMIC DNA]</scope>
    <source>
        <strain evidence="2 3">2629</strain>
    </source>
</reference>
<dbReference type="EMBL" id="NHTK01005665">
    <property type="protein sequence ID" value="PPQ75516.1"/>
    <property type="molecule type" value="Genomic_DNA"/>
</dbReference>
<accession>A0A409WAH1</accession>
<dbReference type="SUPFAM" id="SSF52540">
    <property type="entry name" value="P-loop containing nucleoside triphosphate hydrolases"/>
    <property type="match status" value="1"/>
</dbReference>
<sequence>MSTSAELPGPAPVCFDMPAEYKKIKVAHGASFIESLAGKKPLGISKNQLDGVTKEIAAYRVQSVSVYKAKAPIYLVDTPGFADRKISEMKIIKMIEKWMKDQITDTRVAGSKKRVLEMFKVLTGKRSERAVLIVTTMWDELWTAAQIARGEARFKQLRDEHWKDFITEGSQIAKFENNLHSALRIIDQSIARSSYDRFGFENMIIKRQNIRETQFGRHIYNNLRDRVTGLRRQQEALDEDLNHEKQQANQEVADLLEVQLVEVKTDLKVFEQELLEFGPPPSPSNGEAPSTHLSLREASVGHSSIGIEMQTGSNQSRDTIPASVPVVEPVLRPVIQPPLPLPQISPRPPPPELAGRARLAQPIKRHIRQSLETVKGLRVRFLMSKVPHRGR</sequence>
<dbReference type="STRING" id="181874.A0A409WAH1"/>
<evidence type="ECO:0000313" key="2">
    <source>
        <dbReference type="EMBL" id="PPQ75516.1"/>
    </source>
</evidence>
<comment type="caution">
    <text evidence="2">The sequence shown here is derived from an EMBL/GenBank/DDBJ whole genome shotgun (WGS) entry which is preliminary data.</text>
</comment>
<dbReference type="Proteomes" id="UP000284842">
    <property type="component" value="Unassembled WGS sequence"/>
</dbReference>
<proteinExistence type="predicted"/>
<dbReference type="InterPro" id="IPR027417">
    <property type="entry name" value="P-loop_NTPase"/>
</dbReference>
<keyword evidence="3" id="KW-1185">Reference proteome</keyword>
<dbReference type="Gene3D" id="3.40.50.300">
    <property type="entry name" value="P-loop containing nucleotide triphosphate hydrolases"/>
    <property type="match status" value="1"/>
</dbReference>
<dbReference type="OrthoDB" id="8954335at2759"/>
<evidence type="ECO:0000256" key="1">
    <source>
        <dbReference type="SAM" id="Coils"/>
    </source>
</evidence>
<evidence type="ECO:0008006" key="4">
    <source>
        <dbReference type="Google" id="ProtNLM"/>
    </source>
</evidence>
<dbReference type="InParanoid" id="A0A409WAH1"/>
<evidence type="ECO:0000313" key="3">
    <source>
        <dbReference type="Proteomes" id="UP000284842"/>
    </source>
</evidence>
<name>A0A409WAH1_9AGAR</name>
<gene>
    <name evidence="2" type="ORF">CVT24_013190</name>
</gene>
<feature type="coiled-coil region" evidence="1">
    <location>
        <begin position="220"/>
        <end position="273"/>
    </location>
</feature>